<dbReference type="VEuPathDB" id="FungiDB:BON22_5303"/>
<name>A0A1V2L0U1_CYBFA</name>
<dbReference type="Pfam" id="PF00076">
    <property type="entry name" value="RRM_1"/>
    <property type="match status" value="1"/>
</dbReference>
<keyword evidence="1 2" id="KW-0694">RNA-binding</keyword>
<evidence type="ECO:0000256" key="3">
    <source>
        <dbReference type="SAM" id="MobiDB-lite"/>
    </source>
</evidence>
<feature type="region of interest" description="Disordered" evidence="3">
    <location>
        <begin position="1"/>
        <end position="78"/>
    </location>
</feature>
<dbReference type="STRING" id="36022.A0A1V2L0U1"/>
<dbReference type="GO" id="GO:0008143">
    <property type="term" value="F:poly(A) binding"/>
    <property type="evidence" value="ECO:0007669"/>
    <property type="project" value="TreeGrafter"/>
</dbReference>
<dbReference type="Gene3D" id="3.30.70.330">
    <property type="match status" value="1"/>
</dbReference>
<feature type="compositionally biased region" description="Low complexity" evidence="3">
    <location>
        <begin position="37"/>
        <end position="54"/>
    </location>
</feature>
<dbReference type="PANTHER" id="PTHR23236:SF12">
    <property type="entry name" value="EUKARYOTIC INITIATION FACTOR 4B-RELATED"/>
    <property type="match status" value="1"/>
</dbReference>
<proteinExistence type="predicted"/>
<dbReference type="SMART" id="SM00361">
    <property type="entry name" value="RRM_1"/>
    <property type="match status" value="1"/>
</dbReference>
<dbReference type="Proteomes" id="UP000189513">
    <property type="component" value="Unassembled WGS sequence"/>
</dbReference>
<feature type="compositionally biased region" description="Basic and acidic residues" evidence="3">
    <location>
        <begin position="1"/>
        <end position="24"/>
    </location>
</feature>
<dbReference type="PROSITE" id="PS50102">
    <property type="entry name" value="RRM"/>
    <property type="match status" value="1"/>
</dbReference>
<evidence type="ECO:0000256" key="2">
    <source>
        <dbReference type="PROSITE-ProRule" id="PRU00176"/>
    </source>
</evidence>
<accession>A0A1V2L0U1</accession>
<dbReference type="InterPro" id="IPR000504">
    <property type="entry name" value="RRM_dom"/>
</dbReference>
<comment type="caution">
    <text evidence="5">The sequence shown here is derived from an EMBL/GenBank/DDBJ whole genome shotgun (WGS) entry which is preliminary data.</text>
</comment>
<dbReference type="CDD" id="cd12306">
    <property type="entry name" value="RRM_II_PABPs"/>
    <property type="match status" value="1"/>
</dbReference>
<organism evidence="5 6">
    <name type="scientific">Cyberlindnera fabianii</name>
    <name type="common">Yeast</name>
    <name type="synonym">Hansenula fabianii</name>
    <dbReference type="NCBI Taxonomy" id="36022"/>
    <lineage>
        <taxon>Eukaryota</taxon>
        <taxon>Fungi</taxon>
        <taxon>Dikarya</taxon>
        <taxon>Ascomycota</taxon>
        <taxon>Saccharomycotina</taxon>
        <taxon>Saccharomycetes</taxon>
        <taxon>Phaffomycetales</taxon>
        <taxon>Phaffomycetaceae</taxon>
        <taxon>Cyberlindnera</taxon>
    </lineage>
</organism>
<keyword evidence="6" id="KW-1185">Reference proteome</keyword>
<dbReference type="PANTHER" id="PTHR23236">
    <property type="entry name" value="EUKARYOTIC TRANSLATION INITIATION FACTOR 4B/4H"/>
    <property type="match status" value="1"/>
</dbReference>
<dbReference type="InterPro" id="IPR012677">
    <property type="entry name" value="Nucleotide-bd_a/b_plait_sf"/>
</dbReference>
<gene>
    <name evidence="5" type="ORF">BON22_5303</name>
</gene>
<feature type="region of interest" description="Disordered" evidence="3">
    <location>
        <begin position="160"/>
        <end position="185"/>
    </location>
</feature>
<feature type="compositionally biased region" description="Basic and acidic residues" evidence="3">
    <location>
        <begin position="69"/>
        <end position="78"/>
    </location>
</feature>
<dbReference type="OMA" id="ICGTINR"/>
<evidence type="ECO:0000256" key="1">
    <source>
        <dbReference type="ARBA" id="ARBA00022884"/>
    </source>
</evidence>
<reference evidence="6" key="1">
    <citation type="journal article" date="2017" name="Genome Announc.">
        <title>Genome sequences of Cyberlindnera fabianii 65, Pichia kudriavzevii 129, and Saccharomyces cerevisiae 131 isolated from fermented masau fruits in Zimbabwe.</title>
        <authorList>
            <person name="van Rijswijck I.M.H."/>
            <person name="Derks M.F.L."/>
            <person name="Abee T."/>
            <person name="de Ridder D."/>
            <person name="Smid E.J."/>
        </authorList>
    </citation>
    <scope>NUCLEOTIDE SEQUENCE [LARGE SCALE GENOMIC DNA]</scope>
    <source>
        <strain evidence="6">65</strain>
    </source>
</reference>
<evidence type="ECO:0000259" key="4">
    <source>
        <dbReference type="PROSITE" id="PS50102"/>
    </source>
</evidence>
<dbReference type="InterPro" id="IPR035979">
    <property type="entry name" value="RBD_domain_sf"/>
</dbReference>
<evidence type="ECO:0000313" key="5">
    <source>
        <dbReference type="EMBL" id="ONH64846.1"/>
    </source>
</evidence>
<dbReference type="EMBL" id="MPUK01000016">
    <property type="protein sequence ID" value="ONH64846.1"/>
    <property type="molecule type" value="Genomic_DNA"/>
</dbReference>
<protein>
    <submittedName>
        <fullName evidence="5">Embryonic polyadenylate-binding protein 2</fullName>
    </submittedName>
</protein>
<feature type="domain" description="RRM" evidence="4">
    <location>
        <begin position="82"/>
        <end position="155"/>
    </location>
</feature>
<sequence length="205" mass="22284">MSNNELPHKAHEEEKKVDPLEESKSVQTEGVTGAGGASTTSTSGTSTTTDTQTTKPSRHRLIPGQTSKTPEELAKQHEVDSRSVYVGNVDYESTPDELEKFFKICGTINRITILFDRFTGYPKGYAYVEFETNESVSKAVNELNGSEFRGRSITVVGRGRGHRGGLGHNVSRGGKTVGTSDADNTNLNDAKDLTKDIDKLSIDDT</sequence>
<dbReference type="SMART" id="SM00360">
    <property type="entry name" value="RRM"/>
    <property type="match status" value="1"/>
</dbReference>
<evidence type="ECO:0000313" key="6">
    <source>
        <dbReference type="Proteomes" id="UP000189513"/>
    </source>
</evidence>
<dbReference type="SUPFAM" id="SSF54928">
    <property type="entry name" value="RNA-binding domain, RBD"/>
    <property type="match status" value="1"/>
</dbReference>
<dbReference type="AlphaFoldDB" id="A0A1V2L0U1"/>
<dbReference type="InterPro" id="IPR003954">
    <property type="entry name" value="RRM_euk-type"/>
</dbReference>